<dbReference type="Proteomes" id="UP001332192">
    <property type="component" value="Chromosome"/>
</dbReference>
<dbReference type="InterPro" id="IPR000515">
    <property type="entry name" value="MetI-like"/>
</dbReference>
<evidence type="ECO:0000256" key="6">
    <source>
        <dbReference type="ARBA" id="ARBA00023136"/>
    </source>
</evidence>
<feature type="transmembrane region" description="Helical" evidence="7">
    <location>
        <begin position="20"/>
        <end position="40"/>
    </location>
</feature>
<evidence type="ECO:0000256" key="4">
    <source>
        <dbReference type="ARBA" id="ARBA00022692"/>
    </source>
</evidence>
<sequence>METLGVPPRMTQRKRRQESLAYRLILPYVGVLVLLMFYPITYNIVRSLVVDGRLSLANYTSVLSEGSFARLSLNTAIWVVGSVTFQFALGLGIALLLNQRLRLRGLWRVLILVIPWATPDIVAGVAWQWMLNDMYGVFNDVLVKLGILNAYLPWLGEPALARWSVIIANTWKGFALSAMFYLAALQTVPTELHEAAFVDGANIIQRFLYVTWPHIRPFVATTVMLTVIWTFNYFPLIYTMTGGGPAGATDTYVTHAYRLAFRFTDFGRSSALSTLTFAFVMLFAAIYSSILLLREEAA</sequence>
<feature type="transmembrane region" description="Helical" evidence="7">
    <location>
        <begin position="160"/>
        <end position="183"/>
    </location>
</feature>
<keyword evidence="2 7" id="KW-0813">Transport</keyword>
<dbReference type="EMBL" id="CP141615">
    <property type="protein sequence ID" value="WRP18678.1"/>
    <property type="molecule type" value="Genomic_DNA"/>
</dbReference>
<name>A0ABZ1C1C8_9FIRM</name>
<dbReference type="InterPro" id="IPR035906">
    <property type="entry name" value="MetI-like_sf"/>
</dbReference>
<keyword evidence="3" id="KW-1003">Cell membrane</keyword>
<dbReference type="PANTHER" id="PTHR30193:SF37">
    <property type="entry name" value="INNER MEMBRANE ABC TRANSPORTER PERMEASE PROTEIN YCJO"/>
    <property type="match status" value="1"/>
</dbReference>
<feature type="transmembrane region" description="Helical" evidence="7">
    <location>
        <begin position="76"/>
        <end position="97"/>
    </location>
</feature>
<dbReference type="SUPFAM" id="SSF161098">
    <property type="entry name" value="MetI-like"/>
    <property type="match status" value="1"/>
</dbReference>
<keyword evidence="5 7" id="KW-1133">Transmembrane helix</keyword>
<keyword evidence="4 7" id="KW-0812">Transmembrane</keyword>
<dbReference type="RefSeq" id="WP_324717951.1">
    <property type="nucleotide sequence ID" value="NZ_CP141615.1"/>
</dbReference>
<evidence type="ECO:0000256" key="2">
    <source>
        <dbReference type="ARBA" id="ARBA00022448"/>
    </source>
</evidence>
<dbReference type="CDD" id="cd06261">
    <property type="entry name" value="TM_PBP2"/>
    <property type="match status" value="1"/>
</dbReference>
<protein>
    <submittedName>
        <fullName evidence="9">Sugar ABC transporter permease</fullName>
    </submittedName>
</protein>
<evidence type="ECO:0000256" key="1">
    <source>
        <dbReference type="ARBA" id="ARBA00004651"/>
    </source>
</evidence>
<evidence type="ECO:0000313" key="9">
    <source>
        <dbReference type="EMBL" id="WRP18678.1"/>
    </source>
</evidence>
<dbReference type="Gene3D" id="1.10.3720.10">
    <property type="entry name" value="MetI-like"/>
    <property type="match status" value="1"/>
</dbReference>
<evidence type="ECO:0000259" key="8">
    <source>
        <dbReference type="PROSITE" id="PS50928"/>
    </source>
</evidence>
<evidence type="ECO:0000256" key="3">
    <source>
        <dbReference type="ARBA" id="ARBA00022475"/>
    </source>
</evidence>
<comment type="similarity">
    <text evidence="7">Belongs to the binding-protein-dependent transport system permease family.</text>
</comment>
<feature type="domain" description="ABC transmembrane type-1" evidence="8">
    <location>
        <begin position="72"/>
        <end position="287"/>
    </location>
</feature>
<feature type="transmembrane region" description="Helical" evidence="7">
    <location>
        <begin position="271"/>
        <end position="293"/>
    </location>
</feature>
<dbReference type="Pfam" id="PF00528">
    <property type="entry name" value="BPD_transp_1"/>
    <property type="match status" value="1"/>
</dbReference>
<dbReference type="PANTHER" id="PTHR30193">
    <property type="entry name" value="ABC TRANSPORTER PERMEASE PROTEIN"/>
    <property type="match status" value="1"/>
</dbReference>
<dbReference type="PROSITE" id="PS50928">
    <property type="entry name" value="ABC_TM1"/>
    <property type="match status" value="1"/>
</dbReference>
<gene>
    <name evidence="9" type="ORF">U7230_06675</name>
</gene>
<organism evidence="9 10">
    <name type="scientific">Carboxydichorda subterranea</name>
    <dbReference type="NCBI Taxonomy" id="3109565"/>
    <lineage>
        <taxon>Bacteria</taxon>
        <taxon>Bacillati</taxon>
        <taxon>Bacillota</taxon>
        <taxon>Limnochordia</taxon>
        <taxon>Limnochordales</taxon>
        <taxon>Geochordaceae</taxon>
        <taxon>Carboxydichorda</taxon>
    </lineage>
</organism>
<evidence type="ECO:0000256" key="7">
    <source>
        <dbReference type="RuleBase" id="RU363032"/>
    </source>
</evidence>
<comment type="subcellular location">
    <subcellularLocation>
        <location evidence="1 7">Cell membrane</location>
        <topology evidence="1 7">Multi-pass membrane protein</topology>
    </subcellularLocation>
</comment>
<evidence type="ECO:0000256" key="5">
    <source>
        <dbReference type="ARBA" id="ARBA00022989"/>
    </source>
</evidence>
<reference evidence="9 10" key="1">
    <citation type="journal article" date="2024" name="Front. Microbiol.">
        <title>Novel thermophilic genera Geochorda gen. nov. and Carboxydochorda gen. nov. from the deep terrestrial subsurface reveal the ecophysiological diversity in the class Limnochordia.</title>
        <authorList>
            <person name="Karnachuk O.V."/>
            <person name="Lukina A.P."/>
            <person name="Avakyan M.R."/>
            <person name="Kadnikov V.V."/>
            <person name="Begmatov S."/>
            <person name="Beletsky A.V."/>
            <person name="Vlasova K.G."/>
            <person name="Novikov A.A."/>
            <person name="Shcherbakova V.A."/>
            <person name="Mardanov A.V."/>
            <person name="Ravin N.V."/>
        </authorList>
    </citation>
    <scope>NUCLEOTIDE SEQUENCE [LARGE SCALE GENOMIC DNA]</scope>
    <source>
        <strain evidence="9 10">L945</strain>
    </source>
</reference>
<dbReference type="InterPro" id="IPR051393">
    <property type="entry name" value="ABC_transporter_permease"/>
</dbReference>
<feature type="transmembrane region" description="Helical" evidence="7">
    <location>
        <begin position="109"/>
        <end position="130"/>
    </location>
</feature>
<accession>A0ABZ1C1C8</accession>
<evidence type="ECO:0000313" key="10">
    <source>
        <dbReference type="Proteomes" id="UP001332192"/>
    </source>
</evidence>
<keyword evidence="6 7" id="KW-0472">Membrane</keyword>
<proteinExistence type="inferred from homology"/>
<feature type="transmembrane region" description="Helical" evidence="7">
    <location>
        <begin position="215"/>
        <end position="234"/>
    </location>
</feature>
<keyword evidence="10" id="KW-1185">Reference proteome</keyword>